<feature type="domain" description="Flagellar hook-associated protein FlgK helical" evidence="9">
    <location>
        <begin position="112"/>
        <end position="323"/>
    </location>
</feature>
<protein>
    <recommendedName>
        <fullName evidence="4">Flagellar hook-associated protein 1</fullName>
    </recommendedName>
</protein>
<dbReference type="Pfam" id="PF00460">
    <property type="entry name" value="Flg_bb_rod"/>
    <property type="match status" value="1"/>
</dbReference>
<dbReference type="SUPFAM" id="SSF64518">
    <property type="entry name" value="Phase 1 flagellin"/>
    <property type="match status" value="2"/>
</dbReference>
<dbReference type="InterPro" id="IPR053927">
    <property type="entry name" value="FlgK_helical"/>
</dbReference>
<proteinExistence type="inferred from homology"/>
<organism evidence="10 11">
    <name type="scientific">Donghicola tyrosinivorans</name>
    <dbReference type="NCBI Taxonomy" id="1652492"/>
    <lineage>
        <taxon>Bacteria</taxon>
        <taxon>Pseudomonadati</taxon>
        <taxon>Pseudomonadota</taxon>
        <taxon>Alphaproteobacteria</taxon>
        <taxon>Rhodobacterales</taxon>
        <taxon>Roseobacteraceae</taxon>
        <taxon>Donghicola</taxon>
    </lineage>
</organism>
<evidence type="ECO:0000256" key="2">
    <source>
        <dbReference type="ARBA" id="ARBA00004613"/>
    </source>
</evidence>
<comment type="subcellular location">
    <subcellularLocation>
        <location evidence="1">Bacterial flagellum basal body</location>
    </subcellularLocation>
    <subcellularLocation>
        <location evidence="2">Secreted</location>
    </subcellularLocation>
</comment>
<feature type="domain" description="Flagellar basal body rod protein N-terminal" evidence="7">
    <location>
        <begin position="7"/>
        <end position="34"/>
    </location>
</feature>
<evidence type="ECO:0000256" key="5">
    <source>
        <dbReference type="ARBA" id="ARBA00022525"/>
    </source>
</evidence>
<dbReference type="GO" id="GO:0044780">
    <property type="term" value="P:bacterial-type flagellum assembly"/>
    <property type="evidence" value="ECO:0007669"/>
    <property type="project" value="InterPro"/>
</dbReference>
<dbReference type="EMBL" id="PVTQ01000012">
    <property type="protein sequence ID" value="PRY86490.1"/>
    <property type="molecule type" value="Genomic_DNA"/>
</dbReference>
<dbReference type="GO" id="GO:0009425">
    <property type="term" value="C:bacterial-type flagellum basal body"/>
    <property type="evidence" value="ECO:0007669"/>
    <property type="project" value="UniProtKB-SubCell"/>
</dbReference>
<keyword evidence="10" id="KW-0282">Flagellum</keyword>
<feature type="domain" description="Flagellar basal-body/hook protein C-terminal" evidence="8">
    <location>
        <begin position="1328"/>
        <end position="1367"/>
    </location>
</feature>
<keyword evidence="6" id="KW-0975">Bacterial flagellum</keyword>
<evidence type="ECO:0000256" key="3">
    <source>
        <dbReference type="ARBA" id="ARBA00009677"/>
    </source>
</evidence>
<keyword evidence="11" id="KW-1185">Reference proteome</keyword>
<dbReference type="GO" id="GO:0005198">
    <property type="term" value="F:structural molecule activity"/>
    <property type="evidence" value="ECO:0007669"/>
    <property type="project" value="InterPro"/>
</dbReference>
<keyword evidence="5" id="KW-0964">Secreted</keyword>
<comment type="similarity">
    <text evidence="3">Belongs to the flagella basal body rod proteins family.</text>
</comment>
<sequence length="1369" mass="141136">MSNLLAIGRSGLTAAAARLQVTGENIANAETEGYHRRSVETREIGGGKMNPLSEGTTSQGVSVENIRRAFDAIVAERVRTTAGDVSENEAMLPVLNILEARVTPQEGGPLDMMDAFFAGISAVSGDPVDTGLRKLMLTSGESFVDGVKSLAVEMETMIESAMGDQANHIDEANKILKELGQLQQKTAQTQDTGALNPLMDRRDLLIKELNELIDITVTPEDGNLVRITFGNTTGGLPLIERDEVAQLRQDGPNRVEIVPEDPDTPAQSRPLTGGALYGFSQSMGAIDAALTDLNLWAQKVASEMNAAHRDGVDLNGAPGEDMFSLVGWKVQALDLNRGTGQADVTMTDPTIMPDGPIELVRDTAASLWRALDANGDELASGDNQITLPGMIIGLSGKAVDGDRLMLSRRTGHAADLNLIIKDPRKIAAAAAVSSSAHASNVGTSEIYAEPGLNPLENVTAINIATNDNALEASEFLSPGVVGVIPSGTQSVTLATLDRQASLSFPATGGTLTSLSITIDGTTHDFTAPSALSEADFISQMNGGLIESATGLTLGETGGRLMLSGSEILLDVAGAETLVTADLDGTAATILADPEPAADMAIFTRDGLQVAGAPMDPSEAALYLTEANGFLPGATYRMADLNSPDAYRGMTQVQSNDEGNFVTQLGASTGLSTWTAADPVPVTPSVTLNLSAIDGGTVTVPEGTTATQIANMLREDVSATVTARNDLALDVTGDGTVSFRIKGENINPFQISADVTGGDLTKLAQSINLASSGTGITAEVAPDGDRLVLTHETGADITITHFTHSGGGTMTADRVDATGNSLGAGTATLGAGGDTALRATGTVKLASQIAFSVSEGASSLTAARDTFNGGRMARSIEDGGSTQVISVSYDASFDGAQDDSILQTAGSALYTMTIQDGNGALFTATFDPQAYGAQDSVDAAYGMAAALRETAVGSRLTGEAVTSIPGEGTMMRVSLGEDIYSIRMENGVPVVSGPEEGRLTASFDASNRLVVETNGGALDGSVLQVASSPADAAAFGMGLTNVVQSEGVGGKVDLVNWPGGTQSATFTVDGSSYTLSASSTGTALSVSVGGGFAGSASWDATNGRIIITPPAGSGPVEFAPQAGADVLGFGNIAAKVSVSDDGKLSITATDSRVLDIAAQTQASGSRITLNDLPNEDLLVVMAGNGAQKLAVDIQARINPEPDREVELRVLDASSDLVGLYDAETGHEIARRTLGANGDTLIGGYAVTLTAGYEDGDSFTLLPARADSGDSRILERLADLQMRNVDTGLGGFQAVFNEMVTNVGGVVSATTSRLETANSMHEAALRADAEKTSVDLDEEAANLLAQQQAYQANAQVMSVARSLFDTLLNSL</sequence>
<evidence type="ECO:0000259" key="7">
    <source>
        <dbReference type="Pfam" id="PF00460"/>
    </source>
</evidence>
<evidence type="ECO:0000313" key="11">
    <source>
        <dbReference type="Proteomes" id="UP000238392"/>
    </source>
</evidence>
<comment type="caution">
    <text evidence="10">The sequence shown here is derived from an EMBL/GenBank/DDBJ whole genome shotgun (WGS) entry which is preliminary data.</text>
</comment>
<dbReference type="InterPro" id="IPR010930">
    <property type="entry name" value="Flg_bb/hook_C_dom"/>
</dbReference>
<dbReference type="RefSeq" id="WP_106266783.1">
    <property type="nucleotide sequence ID" value="NZ_PVTQ01000012.1"/>
</dbReference>
<name>A0A2T0WIF8_9RHOB</name>
<evidence type="ECO:0000313" key="10">
    <source>
        <dbReference type="EMBL" id="PRY86490.1"/>
    </source>
</evidence>
<dbReference type="PANTHER" id="PTHR30033:SF2">
    <property type="entry name" value="FLAGELLAR HOOK PROTEIN"/>
    <property type="match status" value="1"/>
</dbReference>
<evidence type="ECO:0000259" key="8">
    <source>
        <dbReference type="Pfam" id="PF06429"/>
    </source>
</evidence>
<gene>
    <name evidence="10" type="ORF">CLV74_112129</name>
</gene>
<evidence type="ECO:0000256" key="4">
    <source>
        <dbReference type="ARBA" id="ARBA00016244"/>
    </source>
</evidence>
<dbReference type="InterPro" id="IPR001444">
    <property type="entry name" value="Flag_bb_rod_N"/>
</dbReference>
<dbReference type="Proteomes" id="UP000238392">
    <property type="component" value="Unassembled WGS sequence"/>
</dbReference>
<dbReference type="InterPro" id="IPR019776">
    <property type="entry name" value="Flagellar_basal_body_rod_CS"/>
</dbReference>
<evidence type="ECO:0000259" key="9">
    <source>
        <dbReference type="Pfam" id="PF22638"/>
    </source>
</evidence>
<dbReference type="GO" id="GO:0009424">
    <property type="term" value="C:bacterial-type flagellum hook"/>
    <property type="evidence" value="ECO:0007669"/>
    <property type="project" value="InterPro"/>
</dbReference>
<dbReference type="PANTHER" id="PTHR30033">
    <property type="entry name" value="FLAGELLAR HOOK-ASSOCIATED PROTEIN 1"/>
    <property type="match status" value="1"/>
</dbReference>
<keyword evidence="10" id="KW-0969">Cilium</keyword>
<evidence type="ECO:0000256" key="6">
    <source>
        <dbReference type="ARBA" id="ARBA00023143"/>
    </source>
</evidence>
<reference evidence="10 11" key="1">
    <citation type="submission" date="2018-03" db="EMBL/GenBank/DDBJ databases">
        <title>Genomic Encyclopedia of Archaeal and Bacterial Type Strains, Phase II (KMG-II): from individual species to whole genera.</title>
        <authorList>
            <person name="Goeker M."/>
        </authorList>
    </citation>
    <scope>NUCLEOTIDE SEQUENCE [LARGE SCALE GENOMIC DNA]</scope>
    <source>
        <strain evidence="10 11">DSM 100212</strain>
    </source>
</reference>
<dbReference type="Pfam" id="PF06429">
    <property type="entry name" value="Flg_bbr_C"/>
    <property type="match status" value="1"/>
</dbReference>
<keyword evidence="10" id="KW-0966">Cell projection</keyword>
<dbReference type="InterPro" id="IPR002371">
    <property type="entry name" value="FlgK"/>
</dbReference>
<dbReference type="PROSITE" id="PS00588">
    <property type="entry name" value="FLAGELLA_BB_ROD"/>
    <property type="match status" value="1"/>
</dbReference>
<evidence type="ECO:0000256" key="1">
    <source>
        <dbReference type="ARBA" id="ARBA00004117"/>
    </source>
</evidence>
<accession>A0A2T0WIF8</accession>
<dbReference type="GO" id="GO:0005576">
    <property type="term" value="C:extracellular region"/>
    <property type="evidence" value="ECO:0007669"/>
    <property type="project" value="UniProtKB-SubCell"/>
</dbReference>
<dbReference type="OrthoDB" id="7181295at2"/>
<dbReference type="Pfam" id="PF22638">
    <property type="entry name" value="FlgK_D1"/>
    <property type="match status" value="1"/>
</dbReference>